<gene>
    <name evidence="10" type="ORF">SAMN04490203_2241</name>
    <name evidence="9" type="ORF">TU78_08360</name>
</gene>
<dbReference type="Gene3D" id="3.30.450.40">
    <property type="match status" value="1"/>
</dbReference>
<organism evidence="9 11">
    <name type="scientific">Pseudomonas taetrolens</name>
    <dbReference type="NCBI Taxonomy" id="47884"/>
    <lineage>
        <taxon>Bacteria</taxon>
        <taxon>Pseudomonadati</taxon>
        <taxon>Pseudomonadota</taxon>
        <taxon>Gammaproteobacteria</taxon>
        <taxon>Pseudomonadales</taxon>
        <taxon>Pseudomonadaceae</taxon>
        <taxon>Pseudomonas</taxon>
    </lineage>
</organism>
<dbReference type="PROSITE" id="PS51077">
    <property type="entry name" value="HTH_ICLR"/>
    <property type="match status" value="1"/>
</dbReference>
<feature type="region of interest" description="Disordered" evidence="6">
    <location>
        <begin position="511"/>
        <end position="534"/>
    </location>
</feature>
<evidence type="ECO:0000256" key="6">
    <source>
        <dbReference type="SAM" id="MobiDB-lite"/>
    </source>
</evidence>
<dbReference type="Gene3D" id="1.10.10.10">
    <property type="entry name" value="Winged helix-like DNA-binding domain superfamily/Winged helix DNA-binding domain"/>
    <property type="match status" value="1"/>
</dbReference>
<evidence type="ECO:0000313" key="11">
    <source>
        <dbReference type="Proteomes" id="UP000036395"/>
    </source>
</evidence>
<sequence>MDRAKGTAVLDKTFDILEAIGLSTDGLDNQQLAAQLNLPRATLYRLLALLIERGMVRRDANNKCYRLGFRYLELVRGAWMEPDLIAAASFELRALRDLTGETTYLAIRDGDQVLSLERCDGAHSRRSAASMGQRKAMYCTGQGKAILSALADEERRELVKNMALTALTPLTITDRNRLMTELDVTRVRGYAVDDEEIVLGVRCVAAPVVDSAGQVRGALSIAGPAYRLTLERLTLLGPEVTASAQRVGSQLAVKQAEARPDELQPVSSQWAFLGGHPRWSTSEKCLYWADKLGPAVFRHGGEGTKRILRTEKPIMGLELTPNGLFVALEDEYFFFDKGEVRHRTSWGFGTPTCLCCDRDGRVWAAIRMGSGQWKVGEVSRDGTLTSHWQISEAIGALCWDSPRQQLFALAPESGSVYRLRTGGEVRRFTSMPKGSGQLSGLAVDADGSVWTALSGGWSIVKFDHEGNLERMLGVPVASPTDLCFGAVDGRTLFVTSSRQAVSRQALKNAPWSGTVMSTPAGSQGAPAPLTRGPA</sequence>
<dbReference type="AlphaFoldDB" id="A0A0J6GUJ1"/>
<dbReference type="InterPro" id="IPR011991">
    <property type="entry name" value="ArsR-like_HTH"/>
</dbReference>
<evidence type="ECO:0000256" key="1">
    <source>
        <dbReference type="ARBA" id="ARBA00023015"/>
    </source>
</evidence>
<reference evidence="10 12" key="2">
    <citation type="submission" date="2016-10" db="EMBL/GenBank/DDBJ databases">
        <authorList>
            <person name="Varghese N."/>
            <person name="Submissions S."/>
        </authorList>
    </citation>
    <scope>NUCLEOTIDE SEQUENCE [LARGE SCALE GENOMIC DNA]</scope>
    <source>
        <strain evidence="10 12">BS3652</strain>
    </source>
</reference>
<keyword evidence="3" id="KW-0804">Transcription</keyword>
<feature type="domain" description="HTH iclR-type" evidence="7">
    <location>
        <begin position="7"/>
        <end position="69"/>
    </location>
</feature>
<dbReference type="InterPro" id="IPR014757">
    <property type="entry name" value="Tscrpt_reg_IclR_C"/>
</dbReference>
<evidence type="ECO:0000313" key="9">
    <source>
        <dbReference type="EMBL" id="KMM85355.1"/>
    </source>
</evidence>
<accession>A0A0J6GUJ1</accession>
<dbReference type="PROSITE" id="PS51078">
    <property type="entry name" value="ICLR_ED"/>
    <property type="match status" value="1"/>
</dbReference>
<dbReference type="Proteomes" id="UP000036395">
    <property type="component" value="Unassembled WGS sequence"/>
</dbReference>
<evidence type="ECO:0000259" key="7">
    <source>
        <dbReference type="PROSITE" id="PS51077"/>
    </source>
</evidence>
<keyword evidence="1" id="KW-0805">Transcription regulation</keyword>
<dbReference type="InterPro" id="IPR036390">
    <property type="entry name" value="WH_DNA-bd_sf"/>
</dbReference>
<keyword evidence="2 10" id="KW-0238">DNA-binding</keyword>
<keyword evidence="12" id="KW-1185">Reference proteome</keyword>
<evidence type="ECO:0000313" key="12">
    <source>
        <dbReference type="Proteomes" id="UP000183155"/>
    </source>
</evidence>
<dbReference type="PANTHER" id="PTHR30136">
    <property type="entry name" value="HELIX-TURN-HELIX TRANSCRIPTIONAL REGULATOR, ICLR FAMILY"/>
    <property type="match status" value="1"/>
</dbReference>
<dbReference type="SUPFAM" id="SSF63829">
    <property type="entry name" value="Calcium-dependent phosphotriesterase"/>
    <property type="match status" value="1"/>
</dbReference>
<evidence type="ECO:0000256" key="4">
    <source>
        <dbReference type="ARBA" id="ARBA00040379"/>
    </source>
</evidence>
<dbReference type="SUPFAM" id="SSF46785">
    <property type="entry name" value="Winged helix' DNA-binding domain"/>
    <property type="match status" value="1"/>
</dbReference>
<reference evidence="9 11" key="1">
    <citation type="submission" date="2015-02" db="EMBL/GenBank/DDBJ databases">
        <title>Pseudomonas helleri sp. nov. and Pseudomonas weihenstephanensis sp. nov., isolated from raw cows milk.</title>
        <authorList>
            <person name="von Neubeck M."/>
            <person name="Huptas C."/>
            <person name="Wenning M."/>
            <person name="Scherer S."/>
        </authorList>
    </citation>
    <scope>NUCLEOTIDE SEQUENCE [LARGE SCALE GENOMIC DNA]</scope>
    <source>
        <strain evidence="9 11">DSM 21104</strain>
    </source>
</reference>
<evidence type="ECO:0000256" key="3">
    <source>
        <dbReference type="ARBA" id="ARBA00023163"/>
    </source>
</evidence>
<comment type="caution">
    <text evidence="9">The sequence shown here is derived from an EMBL/GenBank/DDBJ whole genome shotgun (WGS) entry which is preliminary data.</text>
</comment>
<dbReference type="EMBL" id="FNRS01000001">
    <property type="protein sequence ID" value="SEC34588.1"/>
    <property type="molecule type" value="Genomic_DNA"/>
</dbReference>
<dbReference type="SMART" id="SM00346">
    <property type="entry name" value="HTH_ICLR"/>
    <property type="match status" value="1"/>
</dbReference>
<dbReference type="RefSeq" id="WP_048380087.1">
    <property type="nucleotide sequence ID" value="NZ_FNRS01000001.1"/>
</dbReference>
<dbReference type="Pfam" id="PF09339">
    <property type="entry name" value="HTH_IclR"/>
    <property type="match status" value="1"/>
</dbReference>
<dbReference type="InterPro" id="IPR029016">
    <property type="entry name" value="GAF-like_dom_sf"/>
</dbReference>
<proteinExistence type="predicted"/>
<dbReference type="SUPFAM" id="SSF55781">
    <property type="entry name" value="GAF domain-like"/>
    <property type="match status" value="1"/>
</dbReference>
<dbReference type="STRING" id="47884.SAMN04490203_2241"/>
<dbReference type="PANTHER" id="PTHR30136:SF24">
    <property type="entry name" value="HTH-TYPE TRANSCRIPTIONAL REPRESSOR ALLR"/>
    <property type="match status" value="1"/>
</dbReference>
<dbReference type="CDD" id="cd00090">
    <property type="entry name" value="HTH_ARSR"/>
    <property type="match status" value="1"/>
</dbReference>
<dbReference type="InterPro" id="IPR050707">
    <property type="entry name" value="HTH_MetabolicPath_Reg"/>
</dbReference>
<dbReference type="GO" id="GO:0045892">
    <property type="term" value="P:negative regulation of DNA-templated transcription"/>
    <property type="evidence" value="ECO:0007669"/>
    <property type="project" value="TreeGrafter"/>
</dbReference>
<dbReference type="InterPro" id="IPR036388">
    <property type="entry name" value="WH-like_DNA-bd_sf"/>
</dbReference>
<dbReference type="OrthoDB" id="9807558at2"/>
<feature type="domain" description="IclR-ED" evidence="8">
    <location>
        <begin position="63"/>
        <end position="253"/>
    </location>
</feature>
<dbReference type="InterPro" id="IPR013658">
    <property type="entry name" value="SGL"/>
</dbReference>
<evidence type="ECO:0000256" key="2">
    <source>
        <dbReference type="ARBA" id="ARBA00023125"/>
    </source>
</evidence>
<dbReference type="GO" id="GO:0003700">
    <property type="term" value="F:DNA-binding transcription factor activity"/>
    <property type="evidence" value="ECO:0007669"/>
    <property type="project" value="TreeGrafter"/>
</dbReference>
<dbReference type="Pfam" id="PF01614">
    <property type="entry name" value="IclR_C"/>
    <property type="match status" value="1"/>
</dbReference>
<dbReference type="Proteomes" id="UP000183155">
    <property type="component" value="Unassembled WGS sequence"/>
</dbReference>
<dbReference type="InterPro" id="IPR005471">
    <property type="entry name" value="Tscrpt_reg_IclR_N"/>
</dbReference>
<dbReference type="InterPro" id="IPR005511">
    <property type="entry name" value="SMP-30"/>
</dbReference>
<evidence type="ECO:0000313" key="10">
    <source>
        <dbReference type="EMBL" id="SEC34588.1"/>
    </source>
</evidence>
<dbReference type="EMBL" id="JYLA01000003">
    <property type="protein sequence ID" value="KMM85355.1"/>
    <property type="molecule type" value="Genomic_DNA"/>
</dbReference>
<dbReference type="InterPro" id="IPR011042">
    <property type="entry name" value="6-blade_b-propeller_TolB-like"/>
</dbReference>
<dbReference type="Pfam" id="PF08450">
    <property type="entry name" value="SGL"/>
    <property type="match status" value="1"/>
</dbReference>
<name>A0A0J6GUJ1_PSETA</name>
<dbReference type="PRINTS" id="PR01790">
    <property type="entry name" value="SMP30FAMILY"/>
</dbReference>
<dbReference type="PATRIC" id="fig|47884.3.peg.2091"/>
<evidence type="ECO:0000256" key="5">
    <source>
        <dbReference type="ARBA" id="ARBA00042627"/>
    </source>
</evidence>
<dbReference type="Gene3D" id="2.120.10.30">
    <property type="entry name" value="TolB, C-terminal domain"/>
    <property type="match status" value="1"/>
</dbReference>
<protein>
    <recommendedName>
        <fullName evidence="4">HTH-type transcriptional repressor AllR</fullName>
    </recommendedName>
    <alternativeName>
        <fullName evidence="5">Negative regulator of allantoin and glyoxylate utilization operons</fullName>
    </alternativeName>
</protein>
<evidence type="ECO:0000259" key="8">
    <source>
        <dbReference type="PROSITE" id="PS51078"/>
    </source>
</evidence>
<dbReference type="GO" id="GO:0003677">
    <property type="term" value="F:DNA binding"/>
    <property type="evidence" value="ECO:0007669"/>
    <property type="project" value="UniProtKB-KW"/>
</dbReference>